<dbReference type="RefSeq" id="WP_258540584.1">
    <property type="nucleotide sequence ID" value="NZ_OU015584.1"/>
</dbReference>
<organism evidence="5 6">
    <name type="scientific">Parvicella tangerina</name>
    <dbReference type="NCBI Taxonomy" id="2829795"/>
    <lineage>
        <taxon>Bacteria</taxon>
        <taxon>Pseudomonadati</taxon>
        <taxon>Bacteroidota</taxon>
        <taxon>Flavobacteriia</taxon>
        <taxon>Flavobacteriales</taxon>
        <taxon>Parvicellaceae</taxon>
        <taxon>Parvicella</taxon>
    </lineage>
</organism>
<dbReference type="InterPro" id="IPR007492">
    <property type="entry name" value="LytTR_DNA-bd_dom"/>
</dbReference>
<dbReference type="KEGG" id="ptan:CRYO30217_00346"/>
<dbReference type="Gene3D" id="3.40.50.2300">
    <property type="match status" value="1"/>
</dbReference>
<dbReference type="SMART" id="SM00448">
    <property type="entry name" value="REC"/>
    <property type="match status" value="1"/>
</dbReference>
<evidence type="ECO:0000256" key="2">
    <source>
        <dbReference type="PROSITE-ProRule" id="PRU00169"/>
    </source>
</evidence>
<dbReference type="Pfam" id="PF04397">
    <property type="entry name" value="LytTR"/>
    <property type="match status" value="1"/>
</dbReference>
<keyword evidence="5" id="KW-0378">Hydrolase</keyword>
<name>A0A916JJR1_9FLAO</name>
<dbReference type="PANTHER" id="PTHR44591:SF3">
    <property type="entry name" value="RESPONSE REGULATORY DOMAIN-CONTAINING PROTEIN"/>
    <property type="match status" value="1"/>
</dbReference>
<dbReference type="InterPro" id="IPR011006">
    <property type="entry name" value="CheY-like_superfamily"/>
</dbReference>
<proteinExistence type="predicted"/>
<dbReference type="Proteomes" id="UP000683507">
    <property type="component" value="Chromosome"/>
</dbReference>
<dbReference type="AlphaFoldDB" id="A0A916JJR1"/>
<evidence type="ECO:0000259" key="4">
    <source>
        <dbReference type="PROSITE" id="PS50930"/>
    </source>
</evidence>
<dbReference type="InterPro" id="IPR001789">
    <property type="entry name" value="Sig_transdc_resp-reg_receiver"/>
</dbReference>
<feature type="domain" description="Response regulatory" evidence="3">
    <location>
        <begin position="4"/>
        <end position="119"/>
    </location>
</feature>
<dbReference type="PANTHER" id="PTHR44591">
    <property type="entry name" value="STRESS RESPONSE REGULATOR PROTEIN 1"/>
    <property type="match status" value="1"/>
</dbReference>
<dbReference type="Gene3D" id="2.40.50.1020">
    <property type="entry name" value="LytTr DNA-binding domain"/>
    <property type="match status" value="1"/>
</dbReference>
<accession>A0A916JJR1</accession>
<dbReference type="SUPFAM" id="SSF52172">
    <property type="entry name" value="CheY-like"/>
    <property type="match status" value="1"/>
</dbReference>
<dbReference type="GO" id="GO:0050568">
    <property type="term" value="F:protein-glutamine glutaminase activity"/>
    <property type="evidence" value="ECO:0007669"/>
    <property type="project" value="UniProtKB-EC"/>
</dbReference>
<dbReference type="SMART" id="SM00850">
    <property type="entry name" value="LytTR"/>
    <property type="match status" value="1"/>
</dbReference>
<evidence type="ECO:0000259" key="3">
    <source>
        <dbReference type="PROSITE" id="PS50110"/>
    </source>
</evidence>
<gene>
    <name evidence="5" type="primary">cheB_1</name>
    <name evidence="5" type="ORF">CRYO30217_00346</name>
</gene>
<dbReference type="GO" id="GO:0003677">
    <property type="term" value="F:DNA binding"/>
    <property type="evidence" value="ECO:0007669"/>
    <property type="project" value="InterPro"/>
</dbReference>
<sequence length="242" mass="27773">MSANILIVEDEFAIALDLQDRLESMGYTIVELAHNYKDALAATIEFSPDLVLMDINLNDSKTGIETAILFKEKFNTPVIFCTALTDKSTFESAMKAQPFGFINKPFDNDELRNNIELTLHKLAENDSQKKTRDEVVEDFIFVKDKNRLCKLDFSEIEYAEAMDNYTNVYSNKNKRYVVSTYLGEFLNHLPKNKFIRVHRSFVVSINAIKAIEGNQIILINDHSITIGRSYLKDVMSKIHRVT</sequence>
<dbReference type="Pfam" id="PF00072">
    <property type="entry name" value="Response_reg"/>
    <property type="match status" value="1"/>
</dbReference>
<dbReference type="PROSITE" id="PS50110">
    <property type="entry name" value="RESPONSE_REGULATORY"/>
    <property type="match status" value="1"/>
</dbReference>
<dbReference type="CDD" id="cd17534">
    <property type="entry name" value="REC_DC-like"/>
    <property type="match status" value="1"/>
</dbReference>
<protein>
    <submittedName>
        <fullName evidence="5">Protein-glutamate methylesterase/protein-glutamine glutaminase</fullName>
        <ecNumber evidence="5">3.5.1.44</ecNumber>
    </submittedName>
</protein>
<dbReference type="EMBL" id="OU015584">
    <property type="protein sequence ID" value="CAG5077310.1"/>
    <property type="molecule type" value="Genomic_DNA"/>
</dbReference>
<keyword evidence="6" id="KW-1185">Reference proteome</keyword>
<evidence type="ECO:0000313" key="5">
    <source>
        <dbReference type="EMBL" id="CAG5077310.1"/>
    </source>
</evidence>
<keyword evidence="1 2" id="KW-0597">Phosphoprotein</keyword>
<feature type="domain" description="HTH LytTR-type" evidence="4">
    <location>
        <begin position="140"/>
        <end position="240"/>
    </location>
</feature>
<reference evidence="5" key="1">
    <citation type="submission" date="2021-04" db="EMBL/GenBank/DDBJ databases">
        <authorList>
            <person name="Rodrigo-Torres L."/>
            <person name="Arahal R. D."/>
            <person name="Lucena T."/>
        </authorList>
    </citation>
    <scope>NUCLEOTIDE SEQUENCE</scope>
    <source>
        <strain evidence="5">AS29M-1</strain>
    </source>
</reference>
<evidence type="ECO:0000313" key="6">
    <source>
        <dbReference type="Proteomes" id="UP000683507"/>
    </source>
</evidence>
<dbReference type="PROSITE" id="PS50930">
    <property type="entry name" value="HTH_LYTTR"/>
    <property type="match status" value="1"/>
</dbReference>
<dbReference type="GO" id="GO:0000160">
    <property type="term" value="P:phosphorelay signal transduction system"/>
    <property type="evidence" value="ECO:0007669"/>
    <property type="project" value="InterPro"/>
</dbReference>
<feature type="modified residue" description="4-aspartylphosphate" evidence="2">
    <location>
        <position position="54"/>
    </location>
</feature>
<dbReference type="InterPro" id="IPR050595">
    <property type="entry name" value="Bact_response_regulator"/>
</dbReference>
<evidence type="ECO:0000256" key="1">
    <source>
        <dbReference type="ARBA" id="ARBA00022553"/>
    </source>
</evidence>
<dbReference type="EC" id="3.5.1.44" evidence="5"/>